<sequence>MKLIKNSRLRAEVLEDPPVCYNPQEPIENNELEDILYCMRAKAGLTQAEVAKRLGLTPPAVSRLEKRSFHASFKTLKRYAKACGFDLCFYYK</sequence>
<dbReference type="InterPro" id="IPR010982">
    <property type="entry name" value="Lambda_DNA-bd_dom_sf"/>
</dbReference>
<dbReference type="Gene3D" id="1.10.260.40">
    <property type="entry name" value="lambda repressor-like DNA-binding domains"/>
    <property type="match status" value="1"/>
</dbReference>
<reference evidence="2 3" key="2">
    <citation type="submission" date="2015-03" db="EMBL/GenBank/DDBJ databases">
        <authorList>
            <person name="Chan K.-G."/>
        </authorList>
    </citation>
    <scope>NUCLEOTIDE SEQUENCE [LARGE SCALE GENOMIC DNA]</scope>
    <source>
        <strain evidence="2 3">RB-25</strain>
    </source>
</reference>
<accession>W0LFJ5</accession>
<dbReference type="AlphaFoldDB" id="W0LFJ5"/>
<feature type="domain" description="HTH cro/C1-type" evidence="1">
    <location>
        <begin position="39"/>
        <end position="90"/>
    </location>
</feature>
<protein>
    <recommendedName>
        <fullName evidence="1">HTH cro/C1-type domain-containing protein</fullName>
    </recommendedName>
</protein>
<dbReference type="Pfam" id="PF01381">
    <property type="entry name" value="HTH_3"/>
    <property type="match status" value="1"/>
</dbReference>
<name>W0LFJ5_9GAMM</name>
<dbReference type="PATRIC" id="fig|1441930.4.peg.4938"/>
<dbReference type="SMART" id="SM00530">
    <property type="entry name" value="HTH_XRE"/>
    <property type="match status" value="1"/>
</dbReference>
<dbReference type="GO" id="GO:0003677">
    <property type="term" value="F:DNA binding"/>
    <property type="evidence" value="ECO:0007669"/>
    <property type="project" value="InterPro"/>
</dbReference>
<evidence type="ECO:0000259" key="1">
    <source>
        <dbReference type="PROSITE" id="PS50943"/>
    </source>
</evidence>
<reference evidence="2 3" key="1">
    <citation type="submission" date="2014-01" db="EMBL/GenBank/DDBJ databases">
        <title>Isolation of Serratia multitudinisentens RB-25 from Ex-Landfill site.</title>
        <authorList>
            <person name="Robson E.H.J."/>
        </authorList>
    </citation>
    <scope>NUCLEOTIDE SEQUENCE [LARGE SCALE GENOMIC DNA]</scope>
    <source>
        <strain evidence="2 3">RB-25</strain>
    </source>
</reference>
<keyword evidence="3" id="KW-1185">Reference proteome</keyword>
<organism evidence="2 3">
    <name type="scientific">Chania multitudinisentens RB-25</name>
    <dbReference type="NCBI Taxonomy" id="1441930"/>
    <lineage>
        <taxon>Bacteria</taxon>
        <taxon>Pseudomonadati</taxon>
        <taxon>Pseudomonadota</taxon>
        <taxon>Gammaproteobacteria</taxon>
        <taxon>Enterobacterales</taxon>
        <taxon>Yersiniaceae</taxon>
        <taxon>Chania</taxon>
    </lineage>
</organism>
<gene>
    <name evidence="2" type="ORF">Z042_24935</name>
</gene>
<dbReference type="EMBL" id="CP007044">
    <property type="protein sequence ID" value="AHG22491.1"/>
    <property type="molecule type" value="Genomic_DNA"/>
</dbReference>
<proteinExistence type="predicted"/>
<evidence type="ECO:0000313" key="2">
    <source>
        <dbReference type="EMBL" id="AHG22491.1"/>
    </source>
</evidence>
<dbReference type="HOGENOM" id="CLU_066192_18_0_6"/>
<evidence type="ECO:0000313" key="3">
    <source>
        <dbReference type="Proteomes" id="UP000019030"/>
    </source>
</evidence>
<dbReference type="InterPro" id="IPR001387">
    <property type="entry name" value="Cro/C1-type_HTH"/>
</dbReference>
<dbReference type="KEGG" id="sfo:Z042_24935"/>
<dbReference type="SUPFAM" id="SSF47413">
    <property type="entry name" value="lambda repressor-like DNA-binding domains"/>
    <property type="match status" value="1"/>
</dbReference>
<dbReference type="PROSITE" id="PS50943">
    <property type="entry name" value="HTH_CROC1"/>
    <property type="match status" value="1"/>
</dbReference>
<dbReference type="Proteomes" id="UP000019030">
    <property type="component" value="Chromosome"/>
</dbReference>
<dbReference type="CDD" id="cd00093">
    <property type="entry name" value="HTH_XRE"/>
    <property type="match status" value="1"/>
</dbReference>
<dbReference type="eggNOG" id="COG3620">
    <property type="taxonomic scope" value="Bacteria"/>
</dbReference>